<feature type="domain" description="Formyl transferase N-terminal" evidence="10">
    <location>
        <begin position="13"/>
        <end position="191"/>
    </location>
</feature>
<feature type="domain" description="Formyl transferase C-terminal" evidence="11">
    <location>
        <begin position="214"/>
        <end position="306"/>
    </location>
</feature>
<keyword evidence="13" id="KW-1185">Reference proteome</keyword>
<evidence type="ECO:0000313" key="12">
    <source>
        <dbReference type="EMBL" id="MEK0082506.1"/>
    </source>
</evidence>
<dbReference type="InterPro" id="IPR036477">
    <property type="entry name" value="Formyl_transf_N_sf"/>
</dbReference>
<evidence type="ECO:0000256" key="5">
    <source>
        <dbReference type="ARBA" id="ARBA00022679"/>
    </source>
</evidence>
<evidence type="ECO:0000259" key="10">
    <source>
        <dbReference type="Pfam" id="PF00551"/>
    </source>
</evidence>
<evidence type="ECO:0000313" key="13">
    <source>
        <dbReference type="Proteomes" id="UP001375743"/>
    </source>
</evidence>
<dbReference type="NCBIfam" id="TIGR00460">
    <property type="entry name" value="fmt"/>
    <property type="match status" value="1"/>
</dbReference>
<dbReference type="InterPro" id="IPR002376">
    <property type="entry name" value="Formyl_transf_N"/>
</dbReference>
<dbReference type="InterPro" id="IPR037022">
    <property type="entry name" value="Formyl_trans_C_sf"/>
</dbReference>
<keyword evidence="5 8" id="KW-0808">Transferase</keyword>
<dbReference type="HAMAP" id="MF_00182">
    <property type="entry name" value="Formyl_trans"/>
    <property type="match status" value="1"/>
</dbReference>
<proteinExistence type="inferred from homology"/>
<evidence type="ECO:0000256" key="7">
    <source>
        <dbReference type="ARBA" id="ARBA00048558"/>
    </source>
</evidence>
<comment type="catalytic activity">
    <reaction evidence="7 8">
        <text>L-methionyl-tRNA(fMet) + (6R)-10-formyltetrahydrofolate = N-formyl-L-methionyl-tRNA(fMet) + (6S)-5,6,7,8-tetrahydrofolate + H(+)</text>
        <dbReference type="Rhea" id="RHEA:24380"/>
        <dbReference type="Rhea" id="RHEA-COMP:9952"/>
        <dbReference type="Rhea" id="RHEA-COMP:9953"/>
        <dbReference type="ChEBI" id="CHEBI:15378"/>
        <dbReference type="ChEBI" id="CHEBI:57453"/>
        <dbReference type="ChEBI" id="CHEBI:78530"/>
        <dbReference type="ChEBI" id="CHEBI:78844"/>
        <dbReference type="ChEBI" id="CHEBI:195366"/>
        <dbReference type="EC" id="2.1.2.9"/>
    </reaction>
</comment>
<dbReference type="InterPro" id="IPR041711">
    <property type="entry name" value="Met-tRNA-FMT_N"/>
</dbReference>
<sequence length="315" mass="33873">MPEGAFRTARPQRLVVMGTTGFIVPSLEHLLEVGHEVVAVYTQPPRPAGRGHKLRPTPVQEAAERLGLEVRTPRTLKDPEAQAAFAALRADLAIVGAYGLLLPKSVLDAPRLGCINLHASLLPRWRGAAPIERAILAGDAETGLSIFRMEEGLDTGPILAMRSVPIRPTTTASELHATLSRLAAEMLPEVVDGLAAGTLHAEPQPETGITYAHKLARDEGRLDFREPAAAIERRLRALNPSPGCWCEAKGERLLLLAGEVVDREGEPGTLVELPFTVACGESAVRVTRVQRAGRKPMTPDELQRGFPLPVGTKLG</sequence>
<dbReference type="PANTHER" id="PTHR11138:SF5">
    <property type="entry name" value="METHIONYL-TRNA FORMYLTRANSFERASE, MITOCHONDRIAL"/>
    <property type="match status" value="1"/>
</dbReference>
<evidence type="ECO:0000256" key="8">
    <source>
        <dbReference type="HAMAP-Rule" id="MF_00182"/>
    </source>
</evidence>
<evidence type="ECO:0000256" key="3">
    <source>
        <dbReference type="ARBA" id="ARBA00012261"/>
    </source>
</evidence>
<dbReference type="Pfam" id="PF02911">
    <property type="entry name" value="Formyl_trans_C"/>
    <property type="match status" value="1"/>
</dbReference>
<gene>
    <name evidence="8 12" type="primary">fmt</name>
    <name evidence="12" type="ORF">U1T56_05045</name>
</gene>
<dbReference type="InterPro" id="IPR044135">
    <property type="entry name" value="Met-tRNA-FMT_C"/>
</dbReference>
<evidence type="ECO:0000256" key="4">
    <source>
        <dbReference type="ARBA" id="ARBA00016014"/>
    </source>
</evidence>
<dbReference type="PROSITE" id="PS00373">
    <property type="entry name" value="GART"/>
    <property type="match status" value="1"/>
</dbReference>
<evidence type="ECO:0000256" key="2">
    <source>
        <dbReference type="ARBA" id="ARBA00010699"/>
    </source>
</evidence>
<organism evidence="12 13">
    <name type="scientific">Benzoatithermus flavus</name>
    <dbReference type="NCBI Taxonomy" id="3108223"/>
    <lineage>
        <taxon>Bacteria</taxon>
        <taxon>Pseudomonadati</taxon>
        <taxon>Pseudomonadota</taxon>
        <taxon>Alphaproteobacteria</taxon>
        <taxon>Geminicoccales</taxon>
        <taxon>Geminicoccaceae</taxon>
        <taxon>Benzoatithermus</taxon>
    </lineage>
</organism>
<dbReference type="CDD" id="cd08646">
    <property type="entry name" value="FMT_core_Met-tRNA-FMT_N"/>
    <property type="match status" value="1"/>
</dbReference>
<dbReference type="PANTHER" id="PTHR11138">
    <property type="entry name" value="METHIONYL-TRNA FORMYLTRANSFERASE"/>
    <property type="match status" value="1"/>
</dbReference>
<dbReference type="GO" id="GO:0004479">
    <property type="term" value="F:methionyl-tRNA formyltransferase activity"/>
    <property type="evidence" value="ECO:0007669"/>
    <property type="project" value="UniProtKB-EC"/>
</dbReference>
<dbReference type="CDD" id="cd08704">
    <property type="entry name" value="Met_tRNA_FMT_C"/>
    <property type="match status" value="1"/>
</dbReference>
<dbReference type="Pfam" id="PF00551">
    <property type="entry name" value="Formyl_trans_N"/>
    <property type="match status" value="1"/>
</dbReference>
<name>A0ABU8XMT6_9PROT</name>
<reference evidence="12 13" key="1">
    <citation type="submission" date="2024-01" db="EMBL/GenBank/DDBJ databases">
        <title>Multi-omics insights into the function and evolution of sodium benzoate biodegradation pathways in Benzoatithermus flavus gen. nov., sp. nov. from hot spring.</title>
        <authorList>
            <person name="Hu C.-J."/>
            <person name="Li W.-J."/>
        </authorList>
    </citation>
    <scope>NUCLEOTIDE SEQUENCE [LARGE SCALE GENOMIC DNA]</scope>
    <source>
        <strain evidence="12 13">SYSU G07066</strain>
    </source>
</reference>
<evidence type="ECO:0000256" key="1">
    <source>
        <dbReference type="ARBA" id="ARBA00002606"/>
    </source>
</evidence>
<dbReference type="EC" id="2.1.2.9" evidence="3 8"/>
<protein>
    <recommendedName>
        <fullName evidence="4 8">Methionyl-tRNA formyltransferase</fullName>
        <ecNumber evidence="3 8">2.1.2.9</ecNumber>
    </recommendedName>
</protein>
<feature type="binding site" evidence="8">
    <location>
        <begin position="120"/>
        <end position="123"/>
    </location>
    <ligand>
        <name>(6S)-5,6,7,8-tetrahydrofolate</name>
        <dbReference type="ChEBI" id="CHEBI:57453"/>
    </ligand>
</feature>
<dbReference type="InterPro" id="IPR005794">
    <property type="entry name" value="Fmt"/>
</dbReference>
<dbReference type="SUPFAM" id="SSF53328">
    <property type="entry name" value="Formyltransferase"/>
    <property type="match status" value="1"/>
</dbReference>
<dbReference type="InterPro" id="IPR005793">
    <property type="entry name" value="Formyl_trans_C"/>
</dbReference>
<keyword evidence="6 8" id="KW-0648">Protein biosynthesis</keyword>
<evidence type="ECO:0000256" key="6">
    <source>
        <dbReference type="ARBA" id="ARBA00022917"/>
    </source>
</evidence>
<feature type="region of interest" description="Disordered" evidence="9">
    <location>
        <begin position="296"/>
        <end position="315"/>
    </location>
</feature>
<comment type="function">
    <text evidence="1 8">Attaches a formyl group to the free amino group of methionyl-tRNA(fMet). The formyl group appears to play a dual role in the initiator identity of N-formylmethionyl-tRNA by promoting its recognition by IF2 and preventing the misappropriation of this tRNA by the elongation apparatus.</text>
</comment>
<accession>A0ABU8XMT6</accession>
<dbReference type="Gene3D" id="3.10.25.10">
    <property type="entry name" value="Formyl transferase, C-terminal domain"/>
    <property type="match status" value="1"/>
</dbReference>
<comment type="caution">
    <text evidence="12">The sequence shown here is derived from an EMBL/GenBank/DDBJ whole genome shotgun (WGS) entry which is preliminary data.</text>
</comment>
<dbReference type="InterPro" id="IPR011034">
    <property type="entry name" value="Formyl_transferase-like_C_sf"/>
</dbReference>
<dbReference type="Proteomes" id="UP001375743">
    <property type="component" value="Unassembled WGS sequence"/>
</dbReference>
<comment type="similarity">
    <text evidence="2 8">Belongs to the Fmt family.</text>
</comment>
<evidence type="ECO:0000259" key="11">
    <source>
        <dbReference type="Pfam" id="PF02911"/>
    </source>
</evidence>
<dbReference type="InterPro" id="IPR001555">
    <property type="entry name" value="GART_AS"/>
</dbReference>
<dbReference type="EMBL" id="JBBLZC010000003">
    <property type="protein sequence ID" value="MEK0082506.1"/>
    <property type="molecule type" value="Genomic_DNA"/>
</dbReference>
<dbReference type="SUPFAM" id="SSF50486">
    <property type="entry name" value="FMT C-terminal domain-like"/>
    <property type="match status" value="1"/>
</dbReference>
<dbReference type="Gene3D" id="3.40.50.170">
    <property type="entry name" value="Formyl transferase, N-terminal domain"/>
    <property type="match status" value="1"/>
</dbReference>
<evidence type="ECO:0000256" key="9">
    <source>
        <dbReference type="SAM" id="MobiDB-lite"/>
    </source>
</evidence>